<gene>
    <name evidence="1" type="ORF">PVK37_16095</name>
</gene>
<evidence type="ECO:0008006" key="3">
    <source>
        <dbReference type="Google" id="ProtNLM"/>
    </source>
</evidence>
<evidence type="ECO:0000313" key="1">
    <source>
        <dbReference type="EMBL" id="WDZ87813.1"/>
    </source>
</evidence>
<sequence length="182" mass="20042">MAAQRTIFLALGGNRARVVVEESARVVAGGGRATVVVDELTAWRGQRFAPGVRVVELARLQRAHLPVAAEQLIVHRAPRAALRVVGRGRLTGWSQRASRAYDRRIAGRVHRRLFLPVYHRLWGDVRHRLLRRQIAREGVDLLVVADPVSIPVAARLVLEDRICPNISYGLDTAAPSGTPPPA</sequence>
<organism evidence="1 2">
    <name type="scientific">Micromonospora cathayae</name>
    <dbReference type="NCBI Taxonomy" id="3028804"/>
    <lineage>
        <taxon>Bacteria</taxon>
        <taxon>Bacillati</taxon>
        <taxon>Actinomycetota</taxon>
        <taxon>Actinomycetes</taxon>
        <taxon>Micromonosporales</taxon>
        <taxon>Micromonosporaceae</taxon>
        <taxon>Micromonospora</taxon>
    </lineage>
</organism>
<dbReference type="RefSeq" id="WP_275034823.1">
    <property type="nucleotide sequence ID" value="NZ_CP118615.1"/>
</dbReference>
<proteinExistence type="predicted"/>
<dbReference type="Proteomes" id="UP001219605">
    <property type="component" value="Chromosome"/>
</dbReference>
<reference evidence="1 2" key="1">
    <citation type="submission" date="2023-02" db="EMBL/GenBank/DDBJ databases">
        <authorList>
            <person name="Mo P."/>
        </authorList>
    </citation>
    <scope>NUCLEOTIDE SEQUENCE [LARGE SCALE GENOMIC DNA]</scope>
    <source>
        <strain evidence="1 2">HUAS 3</strain>
    </source>
</reference>
<name>A0ABY7ZZE3_9ACTN</name>
<keyword evidence="2" id="KW-1185">Reference proteome</keyword>
<accession>A0ABY7ZZE3</accession>
<evidence type="ECO:0000313" key="2">
    <source>
        <dbReference type="Proteomes" id="UP001219605"/>
    </source>
</evidence>
<dbReference type="EMBL" id="CP118615">
    <property type="protein sequence ID" value="WDZ87813.1"/>
    <property type="molecule type" value="Genomic_DNA"/>
</dbReference>
<protein>
    <recommendedName>
        <fullName evidence="3">Glycosyltransferase subfamily 4-like N-terminal domain-containing protein</fullName>
    </recommendedName>
</protein>